<sequence>MRFCSSPAGGGKHNSGLPVNTENEEEEEEDSACPLIRGDPDVASAVAAIRSLLEFLRRDQSETILGLRENMTQAIRRLEETDSSVAVSSGGELFLRFISLTSLEHPDLSQCKNVMIERGELFLKKISLSRGKVGKLCHTFIKDGAKILTHSSSRVVLKVLENAAADNKRFTVYVTESQPDSAGKRMAQKLRKLNIPVMVVLDAAVGYIMEKVDLVIVGAEGVVESGGVINKIGTYQMAVCSKAHNKPFYVVAESFKFVRLYPLNQQDVPDRFKYTADILKTVKDLNQEHPMIDYTPPSLITLLFTDLGVLTPSAVSDELIKLYL</sequence>
<dbReference type="Ensembl" id="ENSCCRT00015094525.1">
    <property type="protein sequence ID" value="ENSCCRP00015091578.1"/>
    <property type="gene ID" value="ENSCCRG00015036561.1"/>
</dbReference>
<dbReference type="GO" id="GO:0005085">
    <property type="term" value="F:guanyl-nucleotide exchange factor activity"/>
    <property type="evidence" value="ECO:0007669"/>
    <property type="project" value="TreeGrafter"/>
</dbReference>
<accession>A0A8C1Y5A9</accession>
<keyword evidence="3" id="KW-0963">Cytoplasm</keyword>
<evidence type="ECO:0000256" key="7">
    <source>
        <dbReference type="ARBA" id="ARBA00044208"/>
    </source>
</evidence>
<dbReference type="GO" id="GO:0003743">
    <property type="term" value="F:translation initiation factor activity"/>
    <property type="evidence" value="ECO:0007669"/>
    <property type="project" value="UniProtKB-KW"/>
</dbReference>
<evidence type="ECO:0000256" key="9">
    <source>
        <dbReference type="ARBA" id="ARBA00046432"/>
    </source>
</evidence>
<protein>
    <recommendedName>
        <fullName evidence="7">Translation initiation factor eIF2B subunit alpha</fullName>
    </recommendedName>
    <alternativeName>
        <fullName evidence="8">eIF2B GDP-GTP exchange factor subunit alpha</fullName>
    </alternativeName>
</protein>
<evidence type="ECO:0000256" key="5">
    <source>
        <dbReference type="ARBA" id="ARBA00022917"/>
    </source>
</evidence>
<evidence type="ECO:0000256" key="1">
    <source>
        <dbReference type="ARBA" id="ARBA00004514"/>
    </source>
</evidence>
<dbReference type="InterPro" id="IPR000649">
    <property type="entry name" value="IF-2B-related"/>
</dbReference>
<evidence type="ECO:0000256" key="11">
    <source>
        <dbReference type="SAM" id="MobiDB-lite"/>
    </source>
</evidence>
<evidence type="ECO:0000313" key="12">
    <source>
        <dbReference type="Ensembl" id="ENSCCRP00015091578.1"/>
    </source>
</evidence>
<evidence type="ECO:0000256" key="2">
    <source>
        <dbReference type="ARBA" id="ARBA00007251"/>
    </source>
</evidence>
<feature type="region of interest" description="Disordered" evidence="11">
    <location>
        <begin position="1"/>
        <end position="35"/>
    </location>
</feature>
<dbReference type="InterPro" id="IPR042528">
    <property type="entry name" value="elF-2B_alpha_N"/>
</dbReference>
<dbReference type="Gene3D" id="1.20.120.1070">
    <property type="entry name" value="Translation initiation factor eIF-2B, N-terminal domain"/>
    <property type="match status" value="1"/>
</dbReference>
<evidence type="ECO:0000256" key="6">
    <source>
        <dbReference type="ARBA" id="ARBA00043898"/>
    </source>
</evidence>
<proteinExistence type="inferred from homology"/>
<comment type="function">
    <text evidence="6">Acts as a component of the translation initiation factor 2B (eIF2B) complex, which catalyzes the exchange of GDP for GTP on eukaryotic initiation factor 2 (eIF2) gamma subunit. Its guanine nucleotide exchange factor activity is repressed when bound to eIF2 complex phosphorylated on the alpha subunit, thereby limiting the amount of methionyl-initiator methionine tRNA available to the ribosome and consequently global translation is repressed.</text>
</comment>
<dbReference type="Proteomes" id="UP000694700">
    <property type="component" value="Unplaced"/>
</dbReference>
<organism evidence="12 13">
    <name type="scientific">Cyprinus carpio</name>
    <name type="common">Common carp</name>
    <dbReference type="NCBI Taxonomy" id="7962"/>
    <lineage>
        <taxon>Eukaryota</taxon>
        <taxon>Metazoa</taxon>
        <taxon>Chordata</taxon>
        <taxon>Craniata</taxon>
        <taxon>Vertebrata</taxon>
        <taxon>Euteleostomi</taxon>
        <taxon>Actinopterygii</taxon>
        <taxon>Neopterygii</taxon>
        <taxon>Teleostei</taxon>
        <taxon>Ostariophysi</taxon>
        <taxon>Cypriniformes</taxon>
        <taxon>Cyprinidae</taxon>
        <taxon>Cyprininae</taxon>
        <taxon>Cyprinus</taxon>
    </lineage>
</organism>
<dbReference type="AlphaFoldDB" id="A0A8C1Y5A9"/>
<name>A0A8C1Y5A9_CYPCA</name>
<evidence type="ECO:0000256" key="4">
    <source>
        <dbReference type="ARBA" id="ARBA00022540"/>
    </source>
</evidence>
<dbReference type="PANTHER" id="PTHR45860">
    <property type="entry name" value="TRANSLATION INITIATION FACTOR EIF-2B SUBUNIT ALPHA"/>
    <property type="match status" value="1"/>
</dbReference>
<dbReference type="FunFam" id="1.20.120.1070:FF:000001">
    <property type="entry name" value="Eukaryotic translation initiation factor 2B subunit alpha"/>
    <property type="match status" value="1"/>
</dbReference>
<dbReference type="PANTHER" id="PTHR45860:SF1">
    <property type="entry name" value="TRANSLATION INITIATION FACTOR EIF-2B SUBUNIT ALPHA"/>
    <property type="match status" value="1"/>
</dbReference>
<dbReference type="Gene3D" id="3.40.50.10470">
    <property type="entry name" value="Translation initiation factor eif-2b, domain 2"/>
    <property type="match status" value="1"/>
</dbReference>
<dbReference type="InterPro" id="IPR042529">
    <property type="entry name" value="IF_2B-like_C"/>
</dbReference>
<dbReference type="FunFam" id="3.40.50.10470:FF:000001">
    <property type="entry name" value="Translation initiation factor eIF-2B subunit alpha"/>
    <property type="match status" value="1"/>
</dbReference>
<feature type="compositionally biased region" description="Acidic residues" evidence="11">
    <location>
        <begin position="22"/>
        <end position="31"/>
    </location>
</feature>
<evidence type="ECO:0000256" key="8">
    <source>
        <dbReference type="ARBA" id="ARBA00044236"/>
    </source>
</evidence>
<comment type="subunit">
    <text evidence="9">Component of the translation initiation factor 2B (eIF2B) complex which is a heterodecamer of two sets of five different subunits: alpha, beta, gamma, delta and epsilon. Subunits alpha, beta and delta comprise a regulatory subcomplex and subunits epsilon and gamma comprise a catalytic subcomplex. Within the complex, the hexameric regulatory complex resides at the center, with the two heterodimeric catalytic subcomplexes bound on opposite sides.</text>
</comment>
<dbReference type="InterPro" id="IPR051501">
    <property type="entry name" value="eIF2B_alpha/beta/delta"/>
</dbReference>
<reference evidence="12" key="1">
    <citation type="submission" date="2025-08" db="UniProtKB">
        <authorList>
            <consortium name="Ensembl"/>
        </authorList>
    </citation>
    <scope>IDENTIFICATION</scope>
</reference>
<keyword evidence="5" id="KW-0648">Protein biosynthesis</keyword>
<comment type="similarity">
    <text evidence="2 10">Belongs to the eIF-2B alpha/beta/delta subunits family.</text>
</comment>
<dbReference type="InterPro" id="IPR037171">
    <property type="entry name" value="NagB/RpiA_transferase-like"/>
</dbReference>
<dbReference type="SUPFAM" id="SSF100950">
    <property type="entry name" value="NagB/RpiA/CoA transferase-like"/>
    <property type="match status" value="1"/>
</dbReference>
<dbReference type="GO" id="GO:0005851">
    <property type="term" value="C:eukaryotic translation initiation factor 2B complex"/>
    <property type="evidence" value="ECO:0007669"/>
    <property type="project" value="TreeGrafter"/>
</dbReference>
<keyword evidence="4" id="KW-0396">Initiation factor</keyword>
<dbReference type="GO" id="GO:0005829">
    <property type="term" value="C:cytosol"/>
    <property type="evidence" value="ECO:0007669"/>
    <property type="project" value="UniProtKB-SubCell"/>
</dbReference>
<evidence type="ECO:0000313" key="13">
    <source>
        <dbReference type="Proteomes" id="UP000694700"/>
    </source>
</evidence>
<dbReference type="Pfam" id="PF01008">
    <property type="entry name" value="IF-2B"/>
    <property type="match status" value="1"/>
</dbReference>
<evidence type="ECO:0000256" key="10">
    <source>
        <dbReference type="RuleBase" id="RU003814"/>
    </source>
</evidence>
<comment type="subcellular location">
    <subcellularLocation>
        <location evidence="1">Cytoplasm</location>
        <location evidence="1">Cytosol</location>
    </subcellularLocation>
</comment>
<evidence type="ECO:0000256" key="3">
    <source>
        <dbReference type="ARBA" id="ARBA00022490"/>
    </source>
</evidence>